<keyword evidence="3" id="KW-1185">Reference proteome</keyword>
<dbReference type="Proteomes" id="UP000327013">
    <property type="component" value="Chromosome 6"/>
</dbReference>
<dbReference type="AlphaFoldDB" id="A0A5N6RHH2"/>
<name>A0A5N6RHH2_9ROSI</name>
<gene>
    <name evidence="2" type="ORF">FH972_015842</name>
</gene>
<evidence type="ECO:0000313" key="2">
    <source>
        <dbReference type="EMBL" id="KAE8077267.1"/>
    </source>
</evidence>
<protein>
    <submittedName>
        <fullName evidence="2">Uncharacterized protein</fullName>
    </submittedName>
</protein>
<sequence length="122" mass="12862">MLNSSIAVQVRRHCDPRRAIGGQGNPIGTRTGLDVGGDLSATDTAGEEDGDGGVEGQNELDERNELNFGGRNELDVDGSLKKIGRGRGRCGIGEWMMGFGRAFRQPSGESGGDCRGNPPGFR</sequence>
<organism evidence="2 3">
    <name type="scientific">Carpinus fangiana</name>
    <dbReference type="NCBI Taxonomy" id="176857"/>
    <lineage>
        <taxon>Eukaryota</taxon>
        <taxon>Viridiplantae</taxon>
        <taxon>Streptophyta</taxon>
        <taxon>Embryophyta</taxon>
        <taxon>Tracheophyta</taxon>
        <taxon>Spermatophyta</taxon>
        <taxon>Magnoliopsida</taxon>
        <taxon>eudicotyledons</taxon>
        <taxon>Gunneridae</taxon>
        <taxon>Pentapetalae</taxon>
        <taxon>rosids</taxon>
        <taxon>fabids</taxon>
        <taxon>Fagales</taxon>
        <taxon>Betulaceae</taxon>
        <taxon>Carpinus</taxon>
    </lineage>
</organism>
<evidence type="ECO:0000256" key="1">
    <source>
        <dbReference type="SAM" id="MobiDB-lite"/>
    </source>
</evidence>
<accession>A0A5N6RHH2</accession>
<reference evidence="2 3" key="1">
    <citation type="submission" date="2019-06" db="EMBL/GenBank/DDBJ databases">
        <title>A chromosomal-level reference genome of Carpinus fangiana (Coryloideae, Betulaceae).</title>
        <authorList>
            <person name="Yang X."/>
            <person name="Wang Z."/>
            <person name="Zhang L."/>
            <person name="Hao G."/>
            <person name="Liu J."/>
            <person name="Yang Y."/>
        </authorList>
    </citation>
    <scope>NUCLEOTIDE SEQUENCE [LARGE SCALE GENOMIC DNA]</scope>
    <source>
        <strain evidence="2">Cfa_2016G</strain>
        <tissue evidence="2">Leaf</tissue>
    </source>
</reference>
<feature type="region of interest" description="Disordered" evidence="1">
    <location>
        <begin position="17"/>
        <end position="80"/>
    </location>
</feature>
<evidence type="ECO:0000313" key="3">
    <source>
        <dbReference type="Proteomes" id="UP000327013"/>
    </source>
</evidence>
<dbReference type="EMBL" id="CM017326">
    <property type="protein sequence ID" value="KAE8077267.1"/>
    <property type="molecule type" value="Genomic_DNA"/>
</dbReference>
<feature type="region of interest" description="Disordered" evidence="1">
    <location>
        <begin position="103"/>
        <end position="122"/>
    </location>
</feature>
<proteinExistence type="predicted"/>